<keyword evidence="4" id="KW-1185">Reference proteome</keyword>
<dbReference type="AlphaFoldDB" id="A0A7W9EUH9"/>
<evidence type="ECO:0000256" key="1">
    <source>
        <dbReference type="SAM" id="Phobius"/>
    </source>
</evidence>
<keyword evidence="1" id="KW-0472">Membrane</keyword>
<dbReference type="Proteomes" id="UP000546200">
    <property type="component" value="Unassembled WGS sequence"/>
</dbReference>
<reference evidence="3 4" key="1">
    <citation type="submission" date="2020-08" db="EMBL/GenBank/DDBJ databases">
        <title>Genomic Encyclopedia of Type Strains, Phase IV (KMG-IV): sequencing the most valuable type-strain genomes for metagenomic binning, comparative biology and taxonomic classification.</title>
        <authorList>
            <person name="Goeker M."/>
        </authorList>
    </citation>
    <scope>NUCLEOTIDE SEQUENCE [LARGE SCALE GENOMIC DNA]</scope>
    <source>
        <strain evidence="3 4">DSM 100044</strain>
    </source>
</reference>
<feature type="transmembrane region" description="Helical" evidence="1">
    <location>
        <begin position="37"/>
        <end position="63"/>
    </location>
</feature>
<comment type="caution">
    <text evidence="3">The sequence shown here is derived from an EMBL/GenBank/DDBJ whole genome shotgun (WGS) entry which is preliminary data.</text>
</comment>
<feature type="chain" id="PRO_5031214399" evidence="2">
    <location>
        <begin position="22"/>
        <end position="68"/>
    </location>
</feature>
<accession>A0A7W9EUH9</accession>
<keyword evidence="1" id="KW-1133">Transmembrane helix</keyword>
<sequence length="68" mass="7040">MKIAAPLIPLALVFPAAPAWACTLCHSRTAEEVRAAIFGADFLGNVAALALPVPVLVAAVLAARKYLL</sequence>
<organism evidence="3 4">
    <name type="scientific">Sphingomonas aerophila</name>
    <dbReference type="NCBI Taxonomy" id="1344948"/>
    <lineage>
        <taxon>Bacteria</taxon>
        <taxon>Pseudomonadati</taxon>
        <taxon>Pseudomonadota</taxon>
        <taxon>Alphaproteobacteria</taxon>
        <taxon>Sphingomonadales</taxon>
        <taxon>Sphingomonadaceae</taxon>
        <taxon>Sphingomonas</taxon>
    </lineage>
</organism>
<keyword evidence="2" id="KW-0732">Signal</keyword>
<name>A0A7W9EUH9_9SPHN</name>
<evidence type="ECO:0000313" key="4">
    <source>
        <dbReference type="Proteomes" id="UP000546200"/>
    </source>
</evidence>
<keyword evidence="1" id="KW-0812">Transmembrane</keyword>
<feature type="signal peptide" evidence="2">
    <location>
        <begin position="1"/>
        <end position="21"/>
    </location>
</feature>
<proteinExistence type="predicted"/>
<evidence type="ECO:0000256" key="2">
    <source>
        <dbReference type="SAM" id="SignalP"/>
    </source>
</evidence>
<protein>
    <submittedName>
        <fullName evidence="3">Uncharacterized protein</fullName>
    </submittedName>
</protein>
<dbReference type="EMBL" id="JACIJK010000005">
    <property type="protein sequence ID" value="MBB5715190.1"/>
    <property type="molecule type" value="Genomic_DNA"/>
</dbReference>
<gene>
    <name evidence="3" type="ORF">FHS94_002031</name>
</gene>
<evidence type="ECO:0000313" key="3">
    <source>
        <dbReference type="EMBL" id="MBB5715190.1"/>
    </source>
</evidence>